<comment type="caution">
    <text evidence="8">The sequence shown here is derived from an EMBL/GenBank/DDBJ whole genome shotgun (WGS) entry which is preliminary data.</text>
</comment>
<dbReference type="InterPro" id="IPR004846">
    <property type="entry name" value="T2SS/T3SS_dom"/>
</dbReference>
<dbReference type="Proteomes" id="UP000472839">
    <property type="component" value="Unassembled WGS sequence"/>
</dbReference>
<dbReference type="Pfam" id="PF21305">
    <property type="entry name" value="type_II_gspD_N0"/>
    <property type="match status" value="1"/>
</dbReference>
<evidence type="ECO:0000256" key="2">
    <source>
        <dbReference type="ARBA" id="ARBA00022692"/>
    </source>
</evidence>
<evidence type="ECO:0000313" key="8">
    <source>
        <dbReference type="EMBL" id="KAB7885562.1"/>
    </source>
</evidence>
<dbReference type="PROSITE" id="PS00875">
    <property type="entry name" value="T2SP_D"/>
    <property type="match status" value="1"/>
</dbReference>
<dbReference type="RefSeq" id="WP_152279866.1">
    <property type="nucleotide sequence ID" value="NZ_WFKK01000055.1"/>
</dbReference>
<dbReference type="InterPro" id="IPR001775">
    <property type="entry name" value="GspD/PilQ"/>
</dbReference>
<dbReference type="PRINTS" id="PR00811">
    <property type="entry name" value="BCTERIALGSPD"/>
</dbReference>
<keyword evidence="3" id="KW-0732">Signal</keyword>
<dbReference type="PANTHER" id="PTHR30332:SF24">
    <property type="entry name" value="SECRETIN GSPD-RELATED"/>
    <property type="match status" value="1"/>
</dbReference>
<comment type="similarity">
    <text evidence="5">Belongs to the bacterial secretin family.</text>
</comment>
<dbReference type="Pfam" id="PF00263">
    <property type="entry name" value="Secretin"/>
    <property type="match status" value="1"/>
</dbReference>
<dbReference type="InterPro" id="IPR004845">
    <property type="entry name" value="T2SS_GspD_CS"/>
</dbReference>
<evidence type="ECO:0000313" key="9">
    <source>
        <dbReference type="Proteomes" id="UP000472839"/>
    </source>
</evidence>
<accession>A0A6L4WQV1</accession>
<dbReference type="InterPro" id="IPR050810">
    <property type="entry name" value="Bact_Secretion_Sys_Channel"/>
</dbReference>
<reference evidence="8 9" key="1">
    <citation type="submission" date="2019-10" db="EMBL/GenBank/DDBJ databases">
        <title>Poseidonibacter ostreae sp. nov., isolated from the gut of the Ostrea denselamellosa.</title>
        <authorList>
            <person name="Choi A."/>
        </authorList>
    </citation>
    <scope>NUCLEOTIDE SEQUENCE [LARGE SCALE GENOMIC DNA]</scope>
    <source>
        <strain evidence="8 9">SJOD-M-33</strain>
    </source>
</reference>
<evidence type="ECO:0000256" key="3">
    <source>
        <dbReference type="ARBA" id="ARBA00022729"/>
    </source>
</evidence>
<feature type="domain" description="GspD-like N0" evidence="7">
    <location>
        <begin position="25"/>
        <end position="94"/>
    </location>
</feature>
<dbReference type="PANTHER" id="PTHR30332">
    <property type="entry name" value="PROBABLE GENERAL SECRETION PATHWAY PROTEIN D"/>
    <property type="match status" value="1"/>
</dbReference>
<evidence type="ECO:0000256" key="4">
    <source>
        <dbReference type="ARBA" id="ARBA00023136"/>
    </source>
</evidence>
<dbReference type="InterPro" id="IPR049371">
    <property type="entry name" value="GspD-like_N0"/>
</dbReference>
<dbReference type="GO" id="GO:0016020">
    <property type="term" value="C:membrane"/>
    <property type="evidence" value="ECO:0007669"/>
    <property type="project" value="UniProtKB-SubCell"/>
</dbReference>
<dbReference type="AlphaFoldDB" id="A0A6L4WQV1"/>
<evidence type="ECO:0000256" key="1">
    <source>
        <dbReference type="ARBA" id="ARBA00004370"/>
    </source>
</evidence>
<keyword evidence="2" id="KW-0812">Transmembrane</keyword>
<sequence length="649" mass="72351">MKLKKVFLLIVLLGFYLQADEKININFKELDIMELVKITSKILNKNILITQDIKGKVDYISNNDVSKDELVKILIFVLESKGYTLINNENILRIVKLNESTKNNVPIVNSKLNVKQNYNQMATEIFKVNNVNADYIASKVKHLISKNAKLVTNIDSNTLALTDFRNNIKTVKKVIKIMTQGAKRYLEIIELHNIQASEAKKNIDAIAKSMFNEKIQTEKTNIIVNKESNSLVIIGNKTNTNYLKKYIQKIDSKDSLLKRVVEVIALKNVEAKNVIKILDDIISKKKYIDPNAKPLSSVDEESNSIVIMGLLNEINYIKALIEKLDKEKAQVYVQAKIIEVSDSLLDQVGIKYGIFGGNSGKNGLSTFASNLNGGSAISFNPSDIGLVIPTIASGLALGASISLLNQDGALDIVSEPSILAINNKESSIYVGETISVKTSSSVTDGGTTKENFKREDVGLTLKVKPRVSNDNKVTLEINTILEDVKTTATNSGNADTTKKEIQTTAIVKNGESVILGGLIEDKEESTEDKVPGVSEVPIVGKLFTHNKGNIRKRSLVIIVTPYIIPKSKDLTYVRNKLSQLKLLEDKYLKDSLIRLKEKQIKDIKNKKAYDLKIKALDEDYIKLKDEENKDVQLNNQSEHEKRVAEILGY</sequence>
<name>A0A6L4WQV1_9BACT</name>
<feature type="domain" description="Type II/III secretion system secretin-like" evidence="6">
    <location>
        <begin position="404"/>
        <end position="564"/>
    </location>
</feature>
<proteinExistence type="inferred from homology"/>
<comment type="subcellular location">
    <subcellularLocation>
        <location evidence="1">Membrane</location>
    </subcellularLocation>
</comment>
<evidence type="ECO:0000259" key="7">
    <source>
        <dbReference type="Pfam" id="PF21305"/>
    </source>
</evidence>
<protein>
    <submittedName>
        <fullName evidence="8">Uncharacterized protein</fullName>
    </submittedName>
</protein>
<gene>
    <name evidence="8" type="ORF">GBG19_13865</name>
</gene>
<dbReference type="EMBL" id="WFKK01000055">
    <property type="protein sequence ID" value="KAB7885562.1"/>
    <property type="molecule type" value="Genomic_DNA"/>
</dbReference>
<evidence type="ECO:0000256" key="5">
    <source>
        <dbReference type="RuleBase" id="RU004003"/>
    </source>
</evidence>
<evidence type="ECO:0000259" key="6">
    <source>
        <dbReference type="Pfam" id="PF00263"/>
    </source>
</evidence>
<dbReference type="Gene3D" id="3.30.1370.120">
    <property type="match status" value="3"/>
</dbReference>
<keyword evidence="4" id="KW-0472">Membrane</keyword>
<dbReference type="GO" id="GO:0009306">
    <property type="term" value="P:protein secretion"/>
    <property type="evidence" value="ECO:0007669"/>
    <property type="project" value="InterPro"/>
</dbReference>
<dbReference type="GO" id="GO:0015627">
    <property type="term" value="C:type II protein secretion system complex"/>
    <property type="evidence" value="ECO:0007669"/>
    <property type="project" value="TreeGrafter"/>
</dbReference>
<organism evidence="8 9">
    <name type="scientific">Poseidonibacter ostreae</name>
    <dbReference type="NCBI Taxonomy" id="2654171"/>
    <lineage>
        <taxon>Bacteria</taxon>
        <taxon>Pseudomonadati</taxon>
        <taxon>Campylobacterota</taxon>
        <taxon>Epsilonproteobacteria</taxon>
        <taxon>Campylobacterales</taxon>
        <taxon>Arcobacteraceae</taxon>
        <taxon>Poseidonibacter</taxon>
    </lineage>
</organism>
<dbReference type="InterPro" id="IPR038591">
    <property type="entry name" value="NolW-like_sf"/>
</dbReference>